<dbReference type="EMBL" id="JACXJA010000003">
    <property type="protein sequence ID" value="MBD2860748.1"/>
    <property type="molecule type" value="Genomic_DNA"/>
</dbReference>
<evidence type="ECO:0000259" key="2">
    <source>
        <dbReference type="Pfam" id="PF03629"/>
    </source>
</evidence>
<dbReference type="SUPFAM" id="SSF52266">
    <property type="entry name" value="SGNH hydrolase"/>
    <property type="match status" value="1"/>
</dbReference>
<evidence type="ECO:0000313" key="4">
    <source>
        <dbReference type="Proteomes" id="UP000639396"/>
    </source>
</evidence>
<dbReference type="Proteomes" id="UP000639396">
    <property type="component" value="Unassembled WGS sequence"/>
</dbReference>
<reference evidence="3" key="1">
    <citation type="submission" date="2020-09" db="EMBL/GenBank/DDBJ databases">
        <title>A novel bacterium of genus Paenibacillus, isolated from South China Sea.</title>
        <authorList>
            <person name="Huang H."/>
            <person name="Mo K."/>
            <person name="Hu Y."/>
        </authorList>
    </citation>
    <scope>NUCLEOTIDE SEQUENCE</scope>
    <source>
        <strain evidence="3">IB182363</strain>
    </source>
</reference>
<dbReference type="PANTHER" id="PTHR31988:SF19">
    <property type="entry name" value="9-O-ACETYL-N-ACETYLNEURAMINIC ACID DEACETYLASE-RELATED"/>
    <property type="match status" value="1"/>
</dbReference>
<comment type="caution">
    <text evidence="3">The sequence shown here is derived from an EMBL/GenBank/DDBJ whole genome shotgun (WGS) entry which is preliminary data.</text>
</comment>
<dbReference type="PANTHER" id="PTHR31988">
    <property type="entry name" value="ESTERASE, PUTATIVE (DUF303)-RELATED"/>
    <property type="match status" value="1"/>
</dbReference>
<feature type="domain" description="Sialate O-acetylesterase" evidence="2">
    <location>
        <begin position="3"/>
        <end position="224"/>
    </location>
</feature>
<proteinExistence type="predicted"/>
<dbReference type="RefSeq" id="WP_190924165.1">
    <property type="nucleotide sequence ID" value="NZ_JACXJA010000003.1"/>
</dbReference>
<dbReference type="InterPro" id="IPR036514">
    <property type="entry name" value="SGNH_hydro_sf"/>
</dbReference>
<dbReference type="Gene3D" id="3.40.50.1110">
    <property type="entry name" value="SGNH hydrolase"/>
    <property type="match status" value="1"/>
</dbReference>
<gene>
    <name evidence="3" type="ORF">IDH45_01955</name>
</gene>
<keyword evidence="1" id="KW-0378">Hydrolase</keyword>
<evidence type="ECO:0000256" key="1">
    <source>
        <dbReference type="ARBA" id="ARBA00022801"/>
    </source>
</evidence>
<dbReference type="GO" id="GO:0016787">
    <property type="term" value="F:hydrolase activity"/>
    <property type="evidence" value="ECO:0007669"/>
    <property type="project" value="UniProtKB-KW"/>
</dbReference>
<accession>A0A927GY25</accession>
<evidence type="ECO:0000313" key="3">
    <source>
        <dbReference type="EMBL" id="MBD2860748.1"/>
    </source>
</evidence>
<sequence length="232" mass="25702">MKLDLFLLIGQSNMAGREALDGIREPDPRIVSLNAKREWAPAIEPIHFDKPGIAGVGPGLEFARTLMERGASNAIGLIPCAVGGTKIEHWVRGGDLYEHAMERADFAMQSGQLKGILWHQGENDAMDADDAVPYRKRFEAMIRDMRERLGHPRVPFLAGKLGYFLSPDTFPFAPLLRSIVEETRQTAHEYGWIDSAGLEHSGDSLHFLSASARELGRRYAETYLSMTGHSAG</sequence>
<keyword evidence="4" id="KW-1185">Reference proteome</keyword>
<name>A0A927GY25_9BACL</name>
<dbReference type="InterPro" id="IPR005181">
    <property type="entry name" value="SASA"/>
</dbReference>
<dbReference type="InterPro" id="IPR052940">
    <property type="entry name" value="Carb_Esterase_6"/>
</dbReference>
<dbReference type="Pfam" id="PF03629">
    <property type="entry name" value="SASA"/>
    <property type="match status" value="1"/>
</dbReference>
<dbReference type="AlphaFoldDB" id="A0A927GY25"/>
<protein>
    <submittedName>
        <fullName evidence="3">Sialate O-acetylesterase</fullName>
    </submittedName>
</protein>
<organism evidence="3 4">
    <name type="scientific">Paenibacillus oceani</name>
    <dbReference type="NCBI Taxonomy" id="2772510"/>
    <lineage>
        <taxon>Bacteria</taxon>
        <taxon>Bacillati</taxon>
        <taxon>Bacillota</taxon>
        <taxon>Bacilli</taxon>
        <taxon>Bacillales</taxon>
        <taxon>Paenibacillaceae</taxon>
        <taxon>Paenibacillus</taxon>
    </lineage>
</organism>